<dbReference type="InterPro" id="IPR027434">
    <property type="entry name" value="Homing_endonucl"/>
</dbReference>
<dbReference type="PROSITE" id="PS50819">
    <property type="entry name" value="INTEIN_ENDONUCLEASE"/>
    <property type="match status" value="1"/>
</dbReference>
<dbReference type="STRING" id="1802315.A3F51_02985"/>
<dbReference type="Gene3D" id="3.10.28.10">
    <property type="entry name" value="Homing endonucleases"/>
    <property type="match status" value="1"/>
</dbReference>
<dbReference type="Proteomes" id="UP000178089">
    <property type="component" value="Unassembled WGS sequence"/>
</dbReference>
<proteinExistence type="predicted"/>
<dbReference type="PRINTS" id="PR00379">
    <property type="entry name" value="INTEIN"/>
</dbReference>
<dbReference type="InterPro" id="IPR004042">
    <property type="entry name" value="Intein_endonuc_central"/>
</dbReference>
<evidence type="ECO:0000259" key="1">
    <source>
        <dbReference type="PROSITE" id="PS50819"/>
    </source>
</evidence>
<evidence type="ECO:0000313" key="2">
    <source>
        <dbReference type="EMBL" id="OHA28712.1"/>
    </source>
</evidence>
<dbReference type="GO" id="GO:0004519">
    <property type="term" value="F:endonuclease activity"/>
    <property type="evidence" value="ECO:0007669"/>
    <property type="project" value="InterPro"/>
</dbReference>
<evidence type="ECO:0000313" key="3">
    <source>
        <dbReference type="Proteomes" id="UP000178089"/>
    </source>
</evidence>
<dbReference type="EMBL" id="MHRT01000010">
    <property type="protein sequence ID" value="OHA28712.1"/>
    <property type="molecule type" value="Genomic_DNA"/>
</dbReference>
<organism evidence="2 3">
    <name type="scientific">Candidatus Taylorbacteria bacterium RIFCSPHIGHO2_12_FULL_45_16</name>
    <dbReference type="NCBI Taxonomy" id="1802315"/>
    <lineage>
        <taxon>Bacteria</taxon>
        <taxon>Candidatus Tayloriibacteriota</taxon>
    </lineage>
</organism>
<comment type="caution">
    <text evidence="2">The sequence shown here is derived from an EMBL/GenBank/DDBJ whole genome shotgun (WGS) entry which is preliminary data.</text>
</comment>
<name>A0A1G2N062_9BACT</name>
<gene>
    <name evidence="2" type="ORF">A3F51_02985</name>
</gene>
<dbReference type="InterPro" id="IPR006142">
    <property type="entry name" value="INTEIN"/>
</dbReference>
<dbReference type="GO" id="GO:0016539">
    <property type="term" value="P:intein-mediated protein splicing"/>
    <property type="evidence" value="ECO:0007669"/>
    <property type="project" value="InterPro"/>
</dbReference>
<feature type="domain" description="DOD-type homing endonuclease" evidence="1">
    <location>
        <begin position="22"/>
        <end position="166"/>
    </location>
</feature>
<dbReference type="AlphaFoldDB" id="A0A1G2N062"/>
<accession>A0A1G2N062</accession>
<dbReference type="SUPFAM" id="SSF55608">
    <property type="entry name" value="Homing endonucleases"/>
    <property type="match status" value="2"/>
</dbReference>
<reference evidence="2 3" key="1">
    <citation type="journal article" date="2016" name="Nat. Commun.">
        <title>Thousands of microbial genomes shed light on interconnected biogeochemical processes in an aquifer system.</title>
        <authorList>
            <person name="Anantharaman K."/>
            <person name="Brown C.T."/>
            <person name="Hug L.A."/>
            <person name="Sharon I."/>
            <person name="Castelle C.J."/>
            <person name="Probst A.J."/>
            <person name="Thomas B.C."/>
            <person name="Singh A."/>
            <person name="Wilkins M.J."/>
            <person name="Karaoz U."/>
            <person name="Brodie E.L."/>
            <person name="Williams K.H."/>
            <person name="Hubbard S.S."/>
            <person name="Banfield J.F."/>
        </authorList>
    </citation>
    <scope>NUCLEOTIDE SEQUENCE [LARGE SCALE GENOMIC DNA]</scope>
</reference>
<dbReference type="Pfam" id="PF14528">
    <property type="entry name" value="LAGLIDADG_3"/>
    <property type="match status" value="1"/>
</dbReference>
<dbReference type="InterPro" id="IPR004860">
    <property type="entry name" value="LAGLIDADG_dom"/>
</dbReference>
<protein>
    <recommendedName>
        <fullName evidence="1">DOD-type homing endonuclease domain-containing protein</fullName>
    </recommendedName>
</protein>
<sequence length="220" mass="25181">MPIHKEFNKTFFKKWSSDMAYILGFLFADGNIIKTNRNTHFVAIYTADRDLLVSMALSMRSNHKISTCIYESGPVYKIQIGSKELFADLITLGLTPNKAKRMKLPKIPKKHVNDFIRGYFDGDGCVWQGMTHPKRKTPTPGILVVFVSASFDFLKGLFVLLKELGVVGGSLYKSKSGTYARLSFSTLDSLKIYKIMYNKPHRLFLSRKKLVFEKFIQMRS</sequence>